<dbReference type="CDD" id="cd09857">
    <property type="entry name" value="PIN_EXO1"/>
    <property type="match status" value="1"/>
</dbReference>
<dbReference type="EMBL" id="KQ242335">
    <property type="protein sequence ID" value="KNC79282.1"/>
    <property type="molecule type" value="Genomic_DNA"/>
</dbReference>
<dbReference type="InterPro" id="IPR006084">
    <property type="entry name" value="XPG/Rad2"/>
</dbReference>
<evidence type="ECO:0000256" key="4">
    <source>
        <dbReference type="ARBA" id="ARBA00022723"/>
    </source>
</evidence>
<dbReference type="SMART" id="SM00484">
    <property type="entry name" value="XPGI"/>
    <property type="match status" value="1"/>
</dbReference>
<accession>A0A0L0FR40</accession>
<keyword evidence="14" id="KW-1185">Reference proteome</keyword>
<feature type="domain" description="XPG N-terminal" evidence="12">
    <location>
        <begin position="14"/>
        <end position="108"/>
    </location>
</feature>
<feature type="region of interest" description="Disordered" evidence="10">
    <location>
        <begin position="545"/>
        <end position="580"/>
    </location>
</feature>
<dbReference type="GO" id="GO:0017108">
    <property type="term" value="F:5'-flap endonuclease activity"/>
    <property type="evidence" value="ECO:0007669"/>
    <property type="project" value="TreeGrafter"/>
</dbReference>
<dbReference type="InterPro" id="IPR006086">
    <property type="entry name" value="XPG-I_dom"/>
</dbReference>
<keyword evidence="4" id="KW-0479">Metal-binding</keyword>
<evidence type="ECO:0000256" key="2">
    <source>
        <dbReference type="ARBA" id="ARBA00004123"/>
    </source>
</evidence>
<proteinExistence type="predicted"/>
<keyword evidence="7" id="KW-0460">Magnesium</keyword>
<dbReference type="GO" id="GO:0005634">
    <property type="term" value="C:nucleus"/>
    <property type="evidence" value="ECO:0007669"/>
    <property type="project" value="UniProtKB-SubCell"/>
</dbReference>
<feature type="region of interest" description="Disordered" evidence="10">
    <location>
        <begin position="458"/>
        <end position="485"/>
    </location>
</feature>
<dbReference type="STRING" id="667725.A0A0L0FR40"/>
<dbReference type="AlphaFoldDB" id="A0A0L0FR40"/>
<feature type="region of interest" description="Disordered" evidence="10">
    <location>
        <begin position="946"/>
        <end position="969"/>
    </location>
</feature>
<dbReference type="InterPro" id="IPR044752">
    <property type="entry name" value="PIN-like_EXO1"/>
</dbReference>
<comment type="cofactor">
    <cofactor evidence="1">
        <name>Mg(2+)</name>
        <dbReference type="ChEBI" id="CHEBI:18420"/>
    </cofactor>
</comment>
<keyword evidence="8" id="KW-0234">DNA repair</keyword>
<evidence type="ECO:0000256" key="7">
    <source>
        <dbReference type="ARBA" id="ARBA00022842"/>
    </source>
</evidence>
<dbReference type="PANTHER" id="PTHR11081:SF65">
    <property type="entry name" value="DNA DAMAGE-INDUCIBLE PROTEIN DIN7-RELATED"/>
    <property type="match status" value="1"/>
</dbReference>
<dbReference type="OrthoDB" id="26491at2759"/>
<evidence type="ECO:0000256" key="3">
    <source>
        <dbReference type="ARBA" id="ARBA00022722"/>
    </source>
</evidence>
<dbReference type="Proteomes" id="UP000054560">
    <property type="component" value="Unassembled WGS sequence"/>
</dbReference>
<sequence>MKHAQGRKNCAHVGLLPFLKGAMVTGHVDVFRDQVVAVDAYSWLHRGAYSCARELADGTPTDRYLSFSRKRITMLRSHKVEPLLVFDGRSLPSKAVTDNDRRQRRTTNRALAEKALREGKNAEANIMYQRCISITPALAFALIQMCREMHVRFIVAPYEADSQMAFLATTNRVAAIITEDSDLIAFGCSKIIYKLEPTGMCVMYDKELLKDDKAIGVPMSTFSDTQLLEMCILSGCDYLPSVTGMGIKTAFKYIKQFGTAHQAIRRLRASNKFTIPSTYPVDFARALQTFKYQRVYHPDLKMLVPLSDFEEVEEIDAATQENRDYYIGPLLEDDVAQRLANGELNPKTLELYAIPSPNCEGTANDRNSGWADDKPTNNYYSQRPKKTDEGTRKAPLPLPKGQPSLFDMARTKKKKSVSRGVSTPAPPTAPPISPAPAPAVPGMFTLTDLQAMKQHVPHRPHNGTLETERDSCARATDTSHRTSATTNARASIRDMFSFGANRHTDTARERKTLGNAVRTLHDDVEPGHTQSRNVDDALTVHMHTSHNTNKLRQATDRRNDCSTTNGNGGKAAPSTNLNDFRYNRKGVNGNGLFSQQSSFEAMERLPLKRKEFSDTNARSKHTNHHAHSHREPQAKWLTDIGGSRHRGGKSLDYIDEDEGEGGAIEDGYYTTVSDEEAEKLKHIAMQHSKRFSLPLRKMGSHSVQQFPFDCMRKSSGKLPKRLGKDVRDCLPPDEADKENMHAHNSNVSHDGHSKNVSDDALYTSSIRKGEKQSDHSEPDNASRVLDERPSSTDQTDGEPPDTLVHTSSLRAYTSPPRVQQKTQKLRHGLSRPPHSTSDNVRVRSVVGQAAFHMHKEVPMDTEVRSPANSDAASVDRTGEIRIGDSEANLRVNGDTFCMDDSGDDTTAHNSSMREAKESSYVLPPCINRHTMPLQALEQDRLDRATRNGISRVPPHSAKPRRGPRGLPKDTTALRVQTKAKSEGNRVKSCDQKLAPNIATSQQLNLSGRPQINMTEKTAVAEPNLNFVVALSSTCRICY</sequence>
<feature type="domain" description="XPG-I" evidence="11">
    <location>
        <begin position="147"/>
        <end position="214"/>
    </location>
</feature>
<evidence type="ECO:0000256" key="8">
    <source>
        <dbReference type="ARBA" id="ARBA00023204"/>
    </source>
</evidence>
<dbReference type="PROSITE" id="PS00841">
    <property type="entry name" value="XPG_1"/>
    <property type="match status" value="1"/>
</dbReference>
<dbReference type="RefSeq" id="XP_014153184.1">
    <property type="nucleotide sequence ID" value="XM_014297709.1"/>
</dbReference>
<dbReference type="Gene3D" id="1.10.150.20">
    <property type="entry name" value="5' to 3' exonuclease, C-terminal subdomain"/>
    <property type="match status" value="1"/>
</dbReference>
<evidence type="ECO:0000256" key="1">
    <source>
        <dbReference type="ARBA" id="ARBA00001946"/>
    </source>
</evidence>
<comment type="subcellular location">
    <subcellularLocation>
        <location evidence="2">Nucleus</location>
    </subcellularLocation>
</comment>
<dbReference type="InterPro" id="IPR036279">
    <property type="entry name" value="5-3_exonuclease_C_sf"/>
</dbReference>
<dbReference type="GO" id="GO:0003677">
    <property type="term" value="F:DNA binding"/>
    <property type="evidence" value="ECO:0007669"/>
    <property type="project" value="InterPro"/>
</dbReference>
<dbReference type="FunFam" id="3.40.50.1010:FF:000002">
    <property type="entry name" value="Exonuclease 1, putative"/>
    <property type="match status" value="1"/>
</dbReference>
<feature type="compositionally biased region" description="Basic and acidic residues" evidence="10">
    <location>
        <begin position="466"/>
        <end position="480"/>
    </location>
</feature>
<protein>
    <submittedName>
        <fullName evidence="13">Uncharacterized protein</fullName>
    </submittedName>
</protein>
<feature type="region of interest" description="Disordered" evidence="10">
    <location>
        <begin position="711"/>
        <end position="839"/>
    </location>
</feature>
<evidence type="ECO:0000256" key="6">
    <source>
        <dbReference type="ARBA" id="ARBA00022801"/>
    </source>
</evidence>
<evidence type="ECO:0000313" key="14">
    <source>
        <dbReference type="Proteomes" id="UP000054560"/>
    </source>
</evidence>
<keyword evidence="5" id="KW-0227">DNA damage</keyword>
<feature type="compositionally biased region" description="Basic and acidic residues" evidence="10">
    <location>
        <begin position="767"/>
        <end position="790"/>
    </location>
</feature>
<dbReference type="SMART" id="SM00485">
    <property type="entry name" value="XPGN"/>
    <property type="match status" value="1"/>
</dbReference>
<name>A0A0L0FR40_9EUKA</name>
<evidence type="ECO:0000259" key="12">
    <source>
        <dbReference type="SMART" id="SM00485"/>
    </source>
</evidence>
<evidence type="ECO:0000313" key="13">
    <source>
        <dbReference type="EMBL" id="KNC79282.1"/>
    </source>
</evidence>
<evidence type="ECO:0000256" key="5">
    <source>
        <dbReference type="ARBA" id="ARBA00022763"/>
    </source>
</evidence>
<dbReference type="InterPro" id="IPR006085">
    <property type="entry name" value="XPG_DNA_repair_N"/>
</dbReference>
<dbReference type="Gene3D" id="3.40.50.1010">
    <property type="entry name" value="5'-nuclease"/>
    <property type="match status" value="1"/>
</dbReference>
<feature type="compositionally biased region" description="Polar residues" evidence="10">
    <location>
        <begin position="804"/>
        <end position="822"/>
    </location>
</feature>
<keyword evidence="9" id="KW-0539">Nucleus</keyword>
<dbReference type="FunFam" id="1.10.150.20:FF:000011">
    <property type="entry name" value="exonuclease 1"/>
    <property type="match status" value="1"/>
</dbReference>
<evidence type="ECO:0000259" key="11">
    <source>
        <dbReference type="SMART" id="SM00484"/>
    </source>
</evidence>
<evidence type="ECO:0000256" key="9">
    <source>
        <dbReference type="ARBA" id="ARBA00023242"/>
    </source>
</evidence>
<dbReference type="CDD" id="cd09901">
    <property type="entry name" value="H3TH_FEN1-like"/>
    <property type="match status" value="1"/>
</dbReference>
<feature type="region of interest" description="Disordered" evidence="10">
    <location>
        <begin position="363"/>
        <end position="439"/>
    </location>
</feature>
<dbReference type="SUPFAM" id="SSF47807">
    <property type="entry name" value="5' to 3' exonuclease, C-terminal subdomain"/>
    <property type="match status" value="1"/>
</dbReference>
<gene>
    <name evidence="13" type="ORF">SARC_08324</name>
</gene>
<dbReference type="SMART" id="SM00279">
    <property type="entry name" value="HhH2"/>
    <property type="match status" value="1"/>
</dbReference>
<dbReference type="GeneID" id="25908828"/>
<dbReference type="PRINTS" id="PR00853">
    <property type="entry name" value="XPGRADSUPER"/>
</dbReference>
<dbReference type="Pfam" id="PF00752">
    <property type="entry name" value="XPG_N"/>
    <property type="match status" value="1"/>
</dbReference>
<feature type="compositionally biased region" description="Pro residues" evidence="10">
    <location>
        <begin position="424"/>
        <end position="439"/>
    </location>
</feature>
<dbReference type="eggNOG" id="KOG2518">
    <property type="taxonomic scope" value="Eukaryota"/>
</dbReference>
<evidence type="ECO:0000256" key="10">
    <source>
        <dbReference type="SAM" id="MobiDB-lite"/>
    </source>
</evidence>
<reference evidence="13 14" key="1">
    <citation type="submission" date="2011-02" db="EMBL/GenBank/DDBJ databases">
        <title>The Genome Sequence of Sphaeroforma arctica JP610.</title>
        <authorList>
            <consortium name="The Broad Institute Genome Sequencing Platform"/>
            <person name="Russ C."/>
            <person name="Cuomo C."/>
            <person name="Young S.K."/>
            <person name="Zeng Q."/>
            <person name="Gargeya S."/>
            <person name="Alvarado L."/>
            <person name="Berlin A."/>
            <person name="Chapman S.B."/>
            <person name="Chen Z."/>
            <person name="Freedman E."/>
            <person name="Gellesch M."/>
            <person name="Goldberg J."/>
            <person name="Griggs A."/>
            <person name="Gujja S."/>
            <person name="Heilman E."/>
            <person name="Heiman D."/>
            <person name="Howarth C."/>
            <person name="Mehta T."/>
            <person name="Neiman D."/>
            <person name="Pearson M."/>
            <person name="Roberts A."/>
            <person name="Saif S."/>
            <person name="Shea T."/>
            <person name="Shenoy N."/>
            <person name="Sisk P."/>
            <person name="Stolte C."/>
            <person name="Sykes S."/>
            <person name="White J."/>
            <person name="Yandava C."/>
            <person name="Burger G."/>
            <person name="Gray M.W."/>
            <person name="Holland P.W.H."/>
            <person name="King N."/>
            <person name="Lang F.B.F."/>
            <person name="Roger A.J."/>
            <person name="Ruiz-Trillo I."/>
            <person name="Haas B."/>
            <person name="Nusbaum C."/>
            <person name="Birren B."/>
        </authorList>
    </citation>
    <scope>NUCLEOTIDE SEQUENCE [LARGE SCALE GENOMIC DNA]</scope>
    <source>
        <strain evidence="13 14">JP610</strain>
    </source>
</reference>
<keyword evidence="3" id="KW-0540">Nuclease</keyword>
<dbReference type="GO" id="GO:0046872">
    <property type="term" value="F:metal ion binding"/>
    <property type="evidence" value="ECO:0007669"/>
    <property type="project" value="UniProtKB-KW"/>
</dbReference>
<dbReference type="GO" id="GO:0006281">
    <property type="term" value="P:DNA repair"/>
    <property type="evidence" value="ECO:0007669"/>
    <property type="project" value="UniProtKB-KW"/>
</dbReference>
<organism evidence="13 14">
    <name type="scientific">Sphaeroforma arctica JP610</name>
    <dbReference type="NCBI Taxonomy" id="667725"/>
    <lineage>
        <taxon>Eukaryota</taxon>
        <taxon>Ichthyosporea</taxon>
        <taxon>Ichthyophonida</taxon>
        <taxon>Sphaeroforma</taxon>
    </lineage>
</organism>
<dbReference type="Pfam" id="PF00867">
    <property type="entry name" value="XPG_I"/>
    <property type="match status" value="1"/>
</dbReference>
<dbReference type="InterPro" id="IPR019974">
    <property type="entry name" value="XPG_CS"/>
</dbReference>
<keyword evidence="6" id="KW-0378">Hydrolase</keyword>
<dbReference type="SUPFAM" id="SSF88723">
    <property type="entry name" value="PIN domain-like"/>
    <property type="match status" value="1"/>
</dbReference>
<dbReference type="PANTHER" id="PTHR11081">
    <property type="entry name" value="FLAP ENDONUCLEASE FAMILY MEMBER"/>
    <property type="match status" value="1"/>
</dbReference>
<dbReference type="InterPro" id="IPR008918">
    <property type="entry name" value="HhH2"/>
</dbReference>
<dbReference type="InterPro" id="IPR029060">
    <property type="entry name" value="PIN-like_dom_sf"/>
</dbReference>